<protein>
    <submittedName>
        <fullName evidence="1">Uncharacterized protein</fullName>
    </submittedName>
</protein>
<accession>A0A3S2VTE0</accession>
<reference evidence="2" key="1">
    <citation type="submission" date="2019-01" db="EMBL/GenBank/DDBJ databases">
        <title>Gri0909 isolated from a small marine red alga.</title>
        <authorList>
            <person name="Kim J."/>
            <person name="Jeong S.E."/>
            <person name="Jeon C.O."/>
        </authorList>
    </citation>
    <scope>NUCLEOTIDE SEQUENCE [LARGE SCALE GENOMIC DNA]</scope>
    <source>
        <strain evidence="2">Gri0909</strain>
    </source>
</reference>
<gene>
    <name evidence="1" type="ORF">EOI86_09105</name>
</gene>
<sequence length="325" mass="36479">MTSIADVFHSDQNLIAYRIARTDCYPVTILSDAETPKNVSIQDFAFLLQSSSYVKIDGIGIVQTDQPGLYRVYRLSDAACVQWIVYDDDLITFAASVAAVFYHAANEPAELMTNDWNSRRKLHEYFLNHAITGKVGGVCITAANSFAQLCREIGLDAVLWEFQDVGTEYNPVRSHVMSEVRDSATGKRLLVDIDRKYILQNDRSQPLSCLEYVEYSVNNQPYDVVPISKAKVAGFGPTARIPKVLDFEEELFELTDDAYREEIVRSIGKSLLIKGTRYYGANDIFTLPGLPDRIKDFLSSNAAAAISGTERMFLESVQQYPEADF</sequence>
<dbReference type="AlphaFoldDB" id="A0A3S2VTE0"/>
<proteinExistence type="predicted"/>
<dbReference type="Proteomes" id="UP000287447">
    <property type="component" value="Unassembled WGS sequence"/>
</dbReference>
<evidence type="ECO:0000313" key="2">
    <source>
        <dbReference type="Proteomes" id="UP000287447"/>
    </source>
</evidence>
<organism evidence="1 2">
    <name type="scientific">Hwanghaeella grinnelliae</name>
    <dbReference type="NCBI Taxonomy" id="2500179"/>
    <lineage>
        <taxon>Bacteria</taxon>
        <taxon>Pseudomonadati</taxon>
        <taxon>Pseudomonadota</taxon>
        <taxon>Alphaproteobacteria</taxon>
        <taxon>Rhodospirillales</taxon>
        <taxon>Rhodospirillaceae</taxon>
        <taxon>Hwanghaeella</taxon>
    </lineage>
</organism>
<dbReference type="EMBL" id="SADE01000001">
    <property type="protein sequence ID" value="RVU39379.1"/>
    <property type="molecule type" value="Genomic_DNA"/>
</dbReference>
<name>A0A3S2VTE0_9PROT</name>
<dbReference type="RefSeq" id="WP_127764750.1">
    <property type="nucleotide sequence ID" value="NZ_SADE01000001.1"/>
</dbReference>
<evidence type="ECO:0000313" key="1">
    <source>
        <dbReference type="EMBL" id="RVU39379.1"/>
    </source>
</evidence>
<keyword evidence="2" id="KW-1185">Reference proteome</keyword>
<comment type="caution">
    <text evidence="1">The sequence shown here is derived from an EMBL/GenBank/DDBJ whole genome shotgun (WGS) entry which is preliminary data.</text>
</comment>